<comment type="caution">
    <text evidence="1">The sequence shown here is derived from an EMBL/GenBank/DDBJ whole genome shotgun (WGS) entry which is preliminary data.</text>
</comment>
<reference evidence="1 2" key="1">
    <citation type="journal article" date="2019" name="Nat. Plants">
        <title>Genome sequencing of Musa balbisiana reveals subgenome evolution and function divergence in polyploid bananas.</title>
        <authorList>
            <person name="Yao X."/>
        </authorList>
    </citation>
    <scope>NUCLEOTIDE SEQUENCE [LARGE SCALE GENOMIC DNA]</scope>
    <source>
        <strain evidence="2">cv. DH-PKW</strain>
        <tissue evidence="1">Leaves</tissue>
    </source>
</reference>
<protein>
    <submittedName>
        <fullName evidence="1">Uncharacterized protein</fullName>
    </submittedName>
</protein>
<evidence type="ECO:0000313" key="1">
    <source>
        <dbReference type="EMBL" id="THU66914.1"/>
    </source>
</evidence>
<keyword evidence="2" id="KW-1185">Reference proteome</keyword>
<name>A0A4S8JX83_MUSBA</name>
<evidence type="ECO:0000313" key="2">
    <source>
        <dbReference type="Proteomes" id="UP000317650"/>
    </source>
</evidence>
<accession>A0A4S8JX83</accession>
<dbReference type="Proteomes" id="UP000317650">
    <property type="component" value="Chromosome 5"/>
</dbReference>
<organism evidence="1 2">
    <name type="scientific">Musa balbisiana</name>
    <name type="common">Banana</name>
    <dbReference type="NCBI Taxonomy" id="52838"/>
    <lineage>
        <taxon>Eukaryota</taxon>
        <taxon>Viridiplantae</taxon>
        <taxon>Streptophyta</taxon>
        <taxon>Embryophyta</taxon>
        <taxon>Tracheophyta</taxon>
        <taxon>Spermatophyta</taxon>
        <taxon>Magnoliopsida</taxon>
        <taxon>Liliopsida</taxon>
        <taxon>Zingiberales</taxon>
        <taxon>Musaceae</taxon>
        <taxon>Musa</taxon>
    </lineage>
</organism>
<dbReference type="AlphaFoldDB" id="A0A4S8JX83"/>
<sequence length="64" mass="7228">MFRGGKKGKEFWSLLVIVPVDLRFSLWAGIGSHELLVKKELTPLLQEDLLEVFCAVSAHHNLLP</sequence>
<proteinExistence type="predicted"/>
<dbReference type="EMBL" id="PYDT01000003">
    <property type="protein sequence ID" value="THU66914.1"/>
    <property type="molecule type" value="Genomic_DNA"/>
</dbReference>
<gene>
    <name evidence="1" type="ORF">C4D60_Mb05t19200</name>
</gene>